<dbReference type="Pfam" id="PF02310">
    <property type="entry name" value="B12-binding"/>
    <property type="match status" value="1"/>
</dbReference>
<dbReference type="InterPro" id="IPR036594">
    <property type="entry name" value="Meth_synthase_dom"/>
</dbReference>
<dbReference type="PROSITE" id="PS51332">
    <property type="entry name" value="B12_BINDING"/>
    <property type="match status" value="1"/>
</dbReference>
<dbReference type="SUPFAM" id="SSF52242">
    <property type="entry name" value="Cobalamin (vitamin B12)-binding domain"/>
    <property type="match status" value="1"/>
</dbReference>
<evidence type="ECO:0000259" key="3">
    <source>
        <dbReference type="PROSITE" id="PS51332"/>
    </source>
</evidence>
<organism evidence="5 6">
    <name type="scientific">candidate division MSBL1 archaeon SCGC-AAA382A20</name>
    <dbReference type="NCBI Taxonomy" id="1698280"/>
    <lineage>
        <taxon>Archaea</taxon>
        <taxon>Methanobacteriati</taxon>
        <taxon>Methanobacteriota</taxon>
        <taxon>candidate division MSBL1</taxon>
    </lineage>
</organism>
<evidence type="ECO:0008006" key="7">
    <source>
        <dbReference type="Google" id="ProtNLM"/>
    </source>
</evidence>
<sequence>MLEFSKIDYDQVFQRYDVITETEATIDDMFEEYAPEESPWRDIAEDVVYMKEDKCAEDIKSALREYDPEEVINKGLIAGMDVVGEAYPRGIYYLPQVIICADVMSAGIELCEEKMAETGEEREAKGTVVLHVAEGDPHDIGKDIAKAMLNAKGYKCVDLGRDVPVEDVVEAVIEEDADLLTGTALMTTTQTAFPKIAKRLEEEGVDIVFIGAGGAVNQAFVHSFPLGIYADDAADGPVIADAIVEKELSWEDFRDQYDDIVPSAA</sequence>
<feature type="domain" description="B12-binding" evidence="3">
    <location>
        <begin position="125"/>
        <end position="254"/>
    </location>
</feature>
<dbReference type="Pfam" id="PF02607">
    <property type="entry name" value="B12-binding_2"/>
    <property type="match status" value="1"/>
</dbReference>
<dbReference type="Gene3D" id="1.10.1240.10">
    <property type="entry name" value="Methionine synthase domain"/>
    <property type="match status" value="1"/>
</dbReference>
<accession>A0A133VME7</accession>
<dbReference type="EMBL" id="LHYE01000005">
    <property type="protein sequence ID" value="KXB07590.1"/>
    <property type="molecule type" value="Genomic_DNA"/>
</dbReference>
<protein>
    <recommendedName>
        <fullName evidence="7">Methanol-5-hydroxybenzimidazolylcobamide methyltransferase</fullName>
    </recommendedName>
</protein>
<dbReference type="Gene3D" id="3.40.50.280">
    <property type="entry name" value="Cobalamin-binding domain"/>
    <property type="match status" value="1"/>
</dbReference>
<reference evidence="5 6" key="1">
    <citation type="journal article" date="2016" name="Sci. Rep.">
        <title>Metabolic traits of an uncultured archaeal lineage -MSBL1- from brine pools of the Red Sea.</title>
        <authorList>
            <person name="Mwirichia R."/>
            <person name="Alam I."/>
            <person name="Rashid M."/>
            <person name="Vinu M."/>
            <person name="Ba-Alawi W."/>
            <person name="Anthony Kamau A."/>
            <person name="Kamanda Ngugi D."/>
            <person name="Goker M."/>
            <person name="Klenk H.P."/>
            <person name="Bajic V."/>
            <person name="Stingl U."/>
        </authorList>
    </citation>
    <scope>NUCLEOTIDE SEQUENCE [LARGE SCALE GENOMIC DNA]</scope>
    <source>
        <strain evidence="5">SCGC-AAA382A20</strain>
    </source>
</reference>
<keyword evidence="2" id="KW-0170">Cobalt</keyword>
<dbReference type="AlphaFoldDB" id="A0A133VME7"/>
<dbReference type="SMART" id="SM01018">
    <property type="entry name" value="B12-binding_2"/>
    <property type="match status" value="1"/>
</dbReference>
<evidence type="ECO:0000256" key="2">
    <source>
        <dbReference type="ARBA" id="ARBA00023285"/>
    </source>
</evidence>
<evidence type="ECO:0000313" key="6">
    <source>
        <dbReference type="Proteomes" id="UP000070263"/>
    </source>
</evidence>
<dbReference type="GO" id="GO:0031419">
    <property type="term" value="F:cobalamin binding"/>
    <property type="evidence" value="ECO:0007669"/>
    <property type="project" value="InterPro"/>
</dbReference>
<dbReference type="PANTHER" id="PTHR45833:SF1">
    <property type="entry name" value="METHIONINE SYNTHASE"/>
    <property type="match status" value="1"/>
</dbReference>
<dbReference type="InterPro" id="IPR003759">
    <property type="entry name" value="Cbl-bd_cap"/>
</dbReference>
<dbReference type="GO" id="GO:0050667">
    <property type="term" value="P:homocysteine metabolic process"/>
    <property type="evidence" value="ECO:0007669"/>
    <property type="project" value="TreeGrafter"/>
</dbReference>
<dbReference type="GO" id="GO:0046872">
    <property type="term" value="F:metal ion binding"/>
    <property type="evidence" value="ECO:0007669"/>
    <property type="project" value="UniProtKB-KW"/>
</dbReference>
<dbReference type="InterPro" id="IPR006158">
    <property type="entry name" value="Cobalamin-bd"/>
</dbReference>
<keyword evidence="1" id="KW-0479">Metal-binding</keyword>
<evidence type="ECO:0000259" key="4">
    <source>
        <dbReference type="PROSITE" id="PS51337"/>
    </source>
</evidence>
<dbReference type="PATRIC" id="fig|1698280.3.peg.862"/>
<dbReference type="GO" id="GO:0046653">
    <property type="term" value="P:tetrahydrofolate metabolic process"/>
    <property type="evidence" value="ECO:0007669"/>
    <property type="project" value="TreeGrafter"/>
</dbReference>
<dbReference type="PROSITE" id="PS51337">
    <property type="entry name" value="B12_BINDING_NTER"/>
    <property type="match status" value="1"/>
</dbReference>
<comment type="caution">
    <text evidence="5">The sequence shown here is derived from an EMBL/GenBank/DDBJ whole genome shotgun (WGS) entry which is preliminary data.</text>
</comment>
<dbReference type="GO" id="GO:0005829">
    <property type="term" value="C:cytosol"/>
    <property type="evidence" value="ECO:0007669"/>
    <property type="project" value="TreeGrafter"/>
</dbReference>
<name>A0A133VME7_9EURY</name>
<dbReference type="SUPFAM" id="SSF47644">
    <property type="entry name" value="Methionine synthase domain"/>
    <property type="match status" value="1"/>
</dbReference>
<dbReference type="InterPro" id="IPR050554">
    <property type="entry name" value="Met_Synthase/Corrinoid"/>
</dbReference>
<dbReference type="InterPro" id="IPR036724">
    <property type="entry name" value="Cobalamin-bd_sf"/>
</dbReference>
<proteinExistence type="predicted"/>
<dbReference type="PANTHER" id="PTHR45833">
    <property type="entry name" value="METHIONINE SYNTHASE"/>
    <property type="match status" value="1"/>
</dbReference>
<keyword evidence="6" id="KW-1185">Reference proteome</keyword>
<feature type="domain" description="B12-binding N-terminal" evidence="4">
    <location>
        <begin position="30"/>
        <end position="123"/>
    </location>
</feature>
<evidence type="ECO:0000313" key="5">
    <source>
        <dbReference type="EMBL" id="KXB07590.1"/>
    </source>
</evidence>
<dbReference type="Proteomes" id="UP000070263">
    <property type="component" value="Unassembled WGS sequence"/>
</dbReference>
<dbReference type="GO" id="GO:0008705">
    <property type="term" value="F:methionine synthase activity"/>
    <property type="evidence" value="ECO:0007669"/>
    <property type="project" value="TreeGrafter"/>
</dbReference>
<evidence type="ECO:0000256" key="1">
    <source>
        <dbReference type="ARBA" id="ARBA00022723"/>
    </source>
</evidence>
<gene>
    <name evidence="5" type="ORF">AKJ51_00855</name>
</gene>